<dbReference type="AlphaFoldDB" id="A0A699R2T6"/>
<gene>
    <name evidence="1" type="ORF">Tci_852430</name>
</gene>
<dbReference type="EMBL" id="BKCJ011075170">
    <property type="protein sequence ID" value="GFC80460.1"/>
    <property type="molecule type" value="Genomic_DNA"/>
</dbReference>
<sequence length="62" mass="5994">VRRAGLRAPVSNLDGRAAGSAAVSGRAGGGHDSAGAAGAPIRAAALWGGVWAGAYRLRPADV</sequence>
<proteinExistence type="predicted"/>
<protein>
    <submittedName>
        <fullName evidence="1">Uncharacterized protein</fullName>
    </submittedName>
</protein>
<name>A0A699R2T6_TANCI</name>
<feature type="non-terminal residue" evidence="1">
    <location>
        <position position="1"/>
    </location>
</feature>
<reference evidence="1" key="1">
    <citation type="journal article" date="2019" name="Sci. Rep.">
        <title>Draft genome of Tanacetum cinerariifolium, the natural source of mosquito coil.</title>
        <authorList>
            <person name="Yamashiro T."/>
            <person name="Shiraishi A."/>
            <person name="Satake H."/>
            <person name="Nakayama K."/>
        </authorList>
    </citation>
    <scope>NUCLEOTIDE SEQUENCE</scope>
</reference>
<comment type="caution">
    <text evidence="1">The sequence shown here is derived from an EMBL/GenBank/DDBJ whole genome shotgun (WGS) entry which is preliminary data.</text>
</comment>
<organism evidence="1">
    <name type="scientific">Tanacetum cinerariifolium</name>
    <name type="common">Dalmatian daisy</name>
    <name type="synonym">Chrysanthemum cinerariifolium</name>
    <dbReference type="NCBI Taxonomy" id="118510"/>
    <lineage>
        <taxon>Eukaryota</taxon>
        <taxon>Viridiplantae</taxon>
        <taxon>Streptophyta</taxon>
        <taxon>Embryophyta</taxon>
        <taxon>Tracheophyta</taxon>
        <taxon>Spermatophyta</taxon>
        <taxon>Magnoliopsida</taxon>
        <taxon>eudicotyledons</taxon>
        <taxon>Gunneridae</taxon>
        <taxon>Pentapetalae</taxon>
        <taxon>asterids</taxon>
        <taxon>campanulids</taxon>
        <taxon>Asterales</taxon>
        <taxon>Asteraceae</taxon>
        <taxon>Asteroideae</taxon>
        <taxon>Anthemideae</taxon>
        <taxon>Anthemidinae</taxon>
        <taxon>Tanacetum</taxon>
    </lineage>
</organism>
<accession>A0A699R2T6</accession>
<evidence type="ECO:0000313" key="1">
    <source>
        <dbReference type="EMBL" id="GFC80460.1"/>
    </source>
</evidence>